<dbReference type="Proteomes" id="UP000067448">
    <property type="component" value="Unassembled WGS sequence"/>
</dbReference>
<evidence type="ECO:0000313" key="2">
    <source>
        <dbReference type="EMBL" id="GAQ64996.1"/>
    </source>
</evidence>
<name>A0A100JSR1_STRSC</name>
<feature type="transmembrane region" description="Helical" evidence="1">
    <location>
        <begin position="95"/>
        <end position="118"/>
    </location>
</feature>
<keyword evidence="1" id="KW-0812">Transmembrane</keyword>
<feature type="transmembrane region" description="Helical" evidence="1">
    <location>
        <begin position="165"/>
        <end position="187"/>
    </location>
</feature>
<feature type="transmembrane region" description="Helical" evidence="1">
    <location>
        <begin position="138"/>
        <end position="158"/>
    </location>
</feature>
<dbReference type="GO" id="GO:0005886">
    <property type="term" value="C:plasma membrane"/>
    <property type="evidence" value="ECO:0007669"/>
    <property type="project" value="UniProtKB-SubCell"/>
</dbReference>
<keyword evidence="1" id="KW-0472">Membrane</keyword>
<feature type="transmembrane region" description="Helical" evidence="1">
    <location>
        <begin position="214"/>
        <end position="233"/>
    </location>
</feature>
<feature type="transmembrane region" description="Helical" evidence="1">
    <location>
        <begin position="39"/>
        <end position="59"/>
    </location>
</feature>
<sequence>MLGTAAVGMMYASTYPSQKDNTASLPEALRESLHIDATAAGYLQASVFGLILPLLAMIYGAATGSRAVGGEEGSGQLDLVLAHPLTRTRLVLQRFAALATGAGAISAMVWLALLALLAVRDSAELTSVTPAELLAQCMNLALLGIVFGALALGLGAAFGRRTVVLAGTAAIGILAYTAHTFAAQIGADQLAYLSPFHHYIGGQPLRNGFQWADMGILAATANALVGLGAWRLAGRDIDT</sequence>
<evidence type="ECO:0000256" key="1">
    <source>
        <dbReference type="SAM" id="Phobius"/>
    </source>
</evidence>
<keyword evidence="1" id="KW-1133">Transmembrane helix</keyword>
<dbReference type="EMBL" id="BCMM01000027">
    <property type="protein sequence ID" value="GAQ64996.1"/>
    <property type="molecule type" value="Genomic_DNA"/>
</dbReference>
<dbReference type="Pfam" id="PF12679">
    <property type="entry name" value="ABC2_membrane_2"/>
    <property type="match status" value="1"/>
</dbReference>
<dbReference type="OrthoDB" id="3686802at2"/>
<dbReference type="RefSeq" id="WP_059082430.1">
    <property type="nucleotide sequence ID" value="NZ_BCMM01000027.1"/>
</dbReference>
<dbReference type="GO" id="GO:0140359">
    <property type="term" value="F:ABC-type transporter activity"/>
    <property type="evidence" value="ECO:0007669"/>
    <property type="project" value="InterPro"/>
</dbReference>
<reference evidence="3" key="1">
    <citation type="submission" date="2015-11" db="EMBL/GenBank/DDBJ databases">
        <authorList>
            <consortium name="Cross-ministerial Strategic Innovation Promotion Program (SIP) consortium"/>
            <person name="Tomihama T."/>
            <person name="Ikenaga M."/>
            <person name="Sakai M."/>
            <person name="Okubo T."/>
            <person name="Ikeda S."/>
        </authorList>
    </citation>
    <scope>NUCLEOTIDE SEQUENCE [LARGE SCALE GENOMIC DNA]</scope>
    <source>
        <strain evidence="3">S58</strain>
    </source>
</reference>
<evidence type="ECO:0000313" key="3">
    <source>
        <dbReference type="Proteomes" id="UP000067448"/>
    </source>
</evidence>
<protein>
    <submittedName>
        <fullName evidence="2">ABC-2 family transporter protein</fullName>
    </submittedName>
</protein>
<organism evidence="2 3">
    <name type="scientific">Streptomyces scabiei</name>
    <dbReference type="NCBI Taxonomy" id="1930"/>
    <lineage>
        <taxon>Bacteria</taxon>
        <taxon>Bacillati</taxon>
        <taxon>Actinomycetota</taxon>
        <taxon>Actinomycetes</taxon>
        <taxon>Kitasatosporales</taxon>
        <taxon>Streptomycetaceae</taxon>
        <taxon>Streptomyces</taxon>
    </lineage>
</organism>
<comment type="caution">
    <text evidence="2">The sequence shown here is derived from an EMBL/GenBank/DDBJ whole genome shotgun (WGS) entry which is preliminary data.</text>
</comment>
<proteinExistence type="predicted"/>
<gene>
    <name evidence="2" type="ORF">SsS58_05403</name>
</gene>
<reference evidence="3" key="3">
    <citation type="submission" date="2016-02" db="EMBL/GenBank/DDBJ databases">
        <title>Draft genome of pathogenic Streptomyces sp. in Japan.</title>
        <authorList>
            <person name="Tomihama T."/>
            <person name="Ikenaga M."/>
            <person name="Sakai M."/>
            <person name="Okubo T."/>
            <person name="Ikeda S."/>
        </authorList>
    </citation>
    <scope>NUCLEOTIDE SEQUENCE [LARGE SCALE GENOMIC DNA]</scope>
    <source>
        <strain evidence="3">S58</strain>
    </source>
</reference>
<accession>A0A100JSR1</accession>
<dbReference type="AlphaFoldDB" id="A0A100JSR1"/>
<reference evidence="2 3" key="2">
    <citation type="journal article" date="2016" name="Genome Announc.">
        <title>Draft Genome Sequences of Streptomyces scabiei S58, Streptomyces turgidiscabies T45, and Streptomyces acidiscabies a10, the Pathogens of Potato Common Scab, Isolated in Japan.</title>
        <authorList>
            <person name="Tomihama T."/>
            <person name="Nishi Y."/>
            <person name="Sakai M."/>
            <person name="Ikenaga M."/>
            <person name="Okubo T."/>
            <person name="Ikeda S."/>
        </authorList>
    </citation>
    <scope>NUCLEOTIDE SEQUENCE [LARGE SCALE GENOMIC DNA]</scope>
    <source>
        <strain evidence="2 3">S58</strain>
    </source>
</reference>